<sequence length="87" mass="10301">MKKPNNWRLVEMYEGNYIFEDINEEFQVSLDKMGRLSPSYHIHFNQLKGENCQIGYKEGAYNSSASEKNTALQKAYEMMDFINKHKK</sequence>
<keyword evidence="3" id="KW-1185">Reference proteome</keyword>
<accession>A0A2N0TRL0</accession>
<protein>
    <recommendedName>
        <fullName evidence="5">DRBM domain-containing protein</fullName>
    </recommendedName>
</protein>
<evidence type="ECO:0000313" key="4">
    <source>
        <dbReference type="Proteomes" id="UP000232533"/>
    </source>
</evidence>
<proteinExistence type="predicted"/>
<dbReference type="RefSeq" id="WP_070054766.1">
    <property type="nucleotide sequence ID" value="NZ_FVZF01000035.1"/>
</dbReference>
<dbReference type="EMBL" id="LKTR01000035">
    <property type="protein sequence ID" value="PKD17318.1"/>
    <property type="molecule type" value="Genomic_DNA"/>
</dbReference>
<evidence type="ECO:0000313" key="3">
    <source>
        <dbReference type="Proteomes" id="UP000176009"/>
    </source>
</evidence>
<evidence type="ECO:0000313" key="2">
    <source>
        <dbReference type="EMBL" id="PKD17318.1"/>
    </source>
</evidence>
<evidence type="ECO:0008006" key="5">
    <source>
        <dbReference type="Google" id="ProtNLM"/>
    </source>
</evidence>
<reference evidence="1 3" key="2">
    <citation type="submission" date="2016-09" db="EMBL/GenBank/DDBJ databases">
        <title>Genome Sequence of Salegentibacter salarius,Isolated from a Marine Solar Saltern of the Yellow Sea in South Korea.</title>
        <authorList>
            <person name="Zheng Q."/>
            <person name="Liu Y."/>
        </authorList>
    </citation>
    <scope>NUCLEOTIDE SEQUENCE [LARGE SCALE GENOMIC DNA]</scope>
    <source>
        <strain evidence="1 3">KCTC 12974</strain>
    </source>
</reference>
<dbReference type="Proteomes" id="UP000176009">
    <property type="component" value="Unassembled WGS sequence"/>
</dbReference>
<name>A0A2N0TRL0_9FLAO</name>
<comment type="caution">
    <text evidence="2">The sequence shown here is derived from an EMBL/GenBank/DDBJ whole genome shotgun (WGS) entry which is preliminary data.</text>
</comment>
<evidence type="ECO:0000313" key="1">
    <source>
        <dbReference type="EMBL" id="OEY71962.1"/>
    </source>
</evidence>
<dbReference type="AlphaFoldDB" id="A0A2N0TRL0"/>
<dbReference type="EMBL" id="MJBR01000029">
    <property type="protein sequence ID" value="OEY71962.1"/>
    <property type="molecule type" value="Genomic_DNA"/>
</dbReference>
<dbReference type="Proteomes" id="UP000232533">
    <property type="component" value="Unassembled WGS sequence"/>
</dbReference>
<gene>
    <name evidence="2" type="ORF">APR40_14660</name>
    <name evidence="1" type="ORF">BHS39_14690</name>
</gene>
<organism evidence="2 4">
    <name type="scientific">Salegentibacter salarius</name>
    <dbReference type="NCBI Taxonomy" id="435906"/>
    <lineage>
        <taxon>Bacteria</taxon>
        <taxon>Pseudomonadati</taxon>
        <taxon>Bacteroidota</taxon>
        <taxon>Flavobacteriia</taxon>
        <taxon>Flavobacteriales</taxon>
        <taxon>Flavobacteriaceae</taxon>
        <taxon>Salegentibacter</taxon>
    </lineage>
</organism>
<reference evidence="2 4" key="1">
    <citation type="submission" date="2015-10" db="EMBL/GenBank/DDBJ databases">
        <title>Draft genome sequence of Salegentibacter salinarum KCTC 12975.</title>
        <authorList>
            <person name="Lin W."/>
            <person name="Zheng Q."/>
        </authorList>
    </citation>
    <scope>NUCLEOTIDE SEQUENCE [LARGE SCALE GENOMIC DNA]</scope>
    <source>
        <strain evidence="2 4">KCTC 12974</strain>
    </source>
</reference>